<feature type="transmembrane region" description="Helical" evidence="1">
    <location>
        <begin position="496"/>
        <end position="519"/>
    </location>
</feature>
<feature type="transmembrane region" description="Helical" evidence="1">
    <location>
        <begin position="524"/>
        <end position="540"/>
    </location>
</feature>
<feature type="signal peptide" evidence="2">
    <location>
        <begin position="1"/>
        <end position="24"/>
    </location>
</feature>
<feature type="transmembrane region" description="Helical" evidence="1">
    <location>
        <begin position="633"/>
        <end position="651"/>
    </location>
</feature>
<feature type="transmembrane region" description="Helical" evidence="1">
    <location>
        <begin position="375"/>
        <end position="395"/>
    </location>
</feature>
<feature type="chain" id="PRO_5043347267" description="Phosphoglyceromutase" evidence="2">
    <location>
        <begin position="25"/>
        <end position="715"/>
    </location>
</feature>
<keyword evidence="1" id="KW-0472">Membrane</keyword>
<evidence type="ECO:0000256" key="1">
    <source>
        <dbReference type="SAM" id="Phobius"/>
    </source>
</evidence>
<accession>A0AAU8HTG7</accession>
<feature type="transmembrane region" description="Helical" evidence="1">
    <location>
        <begin position="686"/>
        <end position="705"/>
    </location>
</feature>
<proteinExistence type="predicted"/>
<reference evidence="3" key="1">
    <citation type="journal article" date="2018" name="Antonie Van Leeuwenhoek">
        <title>Proteinivorax hydrogeniformans sp. nov., an anaerobic, haloalkaliphilic bacterium fermenting proteinaceous compounds with high hydrogen production.</title>
        <authorList>
            <person name="Boltyanskaya Y."/>
            <person name="Detkova E."/>
            <person name="Pimenov N."/>
            <person name="Kevbrin V."/>
        </authorList>
    </citation>
    <scope>NUCLEOTIDE SEQUENCE</scope>
    <source>
        <strain evidence="3">Z-710</strain>
    </source>
</reference>
<dbReference type="AlphaFoldDB" id="A0AAU8HTG7"/>
<feature type="transmembrane region" description="Helical" evidence="1">
    <location>
        <begin position="459"/>
        <end position="476"/>
    </location>
</feature>
<keyword evidence="1" id="KW-1133">Transmembrane helix</keyword>
<reference evidence="3" key="2">
    <citation type="submission" date="2024-06" db="EMBL/GenBank/DDBJ databases">
        <authorList>
            <person name="Petrova K.O."/>
            <person name="Toshchakov S.V."/>
            <person name="Boltjanskaja Y.V."/>
            <person name="Kevbrin V.V."/>
        </authorList>
    </citation>
    <scope>NUCLEOTIDE SEQUENCE</scope>
    <source>
        <strain evidence="3">Z-710</strain>
    </source>
</reference>
<feature type="transmembrane region" description="Helical" evidence="1">
    <location>
        <begin position="546"/>
        <end position="562"/>
    </location>
</feature>
<protein>
    <recommendedName>
        <fullName evidence="4">Phosphoglyceromutase</fullName>
    </recommendedName>
</protein>
<feature type="transmembrane region" description="Helical" evidence="1">
    <location>
        <begin position="407"/>
        <end position="425"/>
    </location>
</feature>
<name>A0AAU8HTG7_9FIRM</name>
<feature type="transmembrane region" description="Helical" evidence="1">
    <location>
        <begin position="431"/>
        <end position="452"/>
    </location>
</feature>
<evidence type="ECO:0000313" key="3">
    <source>
        <dbReference type="EMBL" id="XCI28447.1"/>
    </source>
</evidence>
<sequence>MKKKRLIAFLVFICITITSKVAYGEDLDPKTYIVVIDKVTPQQLLDYSGESLSYILENSSWGIMANNTAAGRGSVNNAASIGASSRAVAPSGELFFGSGEKLDDVPAHGLYSTFNPGLDYPIEGVVNPYINSVKHQNEELMHSIQIGALGDTLKEEGLTPMVIGNSDTSEFNRHVSWIAADSNGQIPFGVVDEEILTESNNFVGGKRTDYHKVIEYMEYYEQTADIYIIDTGDTYRIDAHYLNYTKETVSEVTRDSIQKMEYLFKYIIDNFKEGDNLLLITLNTPKWRQEEFKELIPTVYHYNREQGGGLLTSNSTKRPGVITNLDIAPTVLSFYDIEAKDMFGQTFTSVDSQNQQQTVLSMLKQINTVYSQRPFLVHFYVIAIIVLVIFALLNFKIKTISMSYLKIPLLALLWGPVAFLIMAMFPPVEIIPYLILYIAIVLLLAYITTSLFKNVINRLVFVGVGTVSIVVLDTLLNNVLQKQSVLGYDVIGGARFYGIGNEYTGVLLGATILATYPLYQKAKTTWLCLVYGGVLIMMMAPFWGTNFGGTLALSVCFLMVLINNKSNKSLIKTLVALGLLMIAIMSVLIGVNIMTESQTHIGNLFGGDNTLEDIVMTATRKLSMNLTLIRYSIWSRVFFVLLLAIIFLGFYPPKSMSSHKDKTYYLAIRAILAGSFAALILNDSGIVAAAISMVYLSLPILYWFCCDNSSSNSSH</sequence>
<keyword evidence="1" id="KW-0812">Transmembrane</keyword>
<dbReference type="RefSeq" id="WP_353893003.1">
    <property type="nucleotide sequence ID" value="NZ_CP159485.1"/>
</dbReference>
<evidence type="ECO:0000256" key="2">
    <source>
        <dbReference type="SAM" id="SignalP"/>
    </source>
</evidence>
<keyword evidence="2" id="KW-0732">Signal</keyword>
<organism evidence="3">
    <name type="scientific">Proteinivorax hydrogeniformans</name>
    <dbReference type="NCBI Taxonomy" id="1826727"/>
    <lineage>
        <taxon>Bacteria</taxon>
        <taxon>Bacillati</taxon>
        <taxon>Bacillota</taxon>
        <taxon>Clostridia</taxon>
        <taxon>Eubacteriales</taxon>
        <taxon>Proteinivoracaceae</taxon>
        <taxon>Proteinivorax</taxon>
    </lineage>
</organism>
<feature type="transmembrane region" description="Helical" evidence="1">
    <location>
        <begin position="663"/>
        <end position="680"/>
    </location>
</feature>
<gene>
    <name evidence="3" type="ORF">PRVXH_002407</name>
</gene>
<feature type="transmembrane region" description="Helical" evidence="1">
    <location>
        <begin position="574"/>
        <end position="594"/>
    </location>
</feature>
<evidence type="ECO:0008006" key="4">
    <source>
        <dbReference type="Google" id="ProtNLM"/>
    </source>
</evidence>
<dbReference type="EMBL" id="CP159485">
    <property type="protein sequence ID" value="XCI28447.1"/>
    <property type="molecule type" value="Genomic_DNA"/>
</dbReference>